<dbReference type="Gene3D" id="3.80.10.10">
    <property type="entry name" value="Ribonuclease Inhibitor"/>
    <property type="match status" value="3"/>
</dbReference>
<evidence type="ECO:0000256" key="7">
    <source>
        <dbReference type="ARBA" id="ARBA00023136"/>
    </source>
</evidence>
<dbReference type="SUPFAM" id="SSF52058">
    <property type="entry name" value="L domain-like"/>
    <property type="match status" value="1"/>
</dbReference>
<keyword evidence="2" id="KW-0433">Leucine-rich repeat</keyword>
<reference evidence="12" key="1">
    <citation type="journal article" date="2019" name="Toxins">
        <title>Detection of Abrin-Like and Prepropulchellin-Like Toxin Genes and Transcripts Using Whole Genome Sequencing and Full-Length Transcript Sequencing of Abrus precatorius.</title>
        <authorList>
            <person name="Hovde B.T."/>
            <person name="Daligault H.E."/>
            <person name="Hanschen E.R."/>
            <person name="Kunde Y.A."/>
            <person name="Johnson M.B."/>
            <person name="Starkenburg S.R."/>
            <person name="Johnson S.L."/>
        </authorList>
    </citation>
    <scope>NUCLEOTIDE SEQUENCE [LARGE SCALE GENOMIC DNA]</scope>
</reference>
<keyword evidence="3 10" id="KW-0812">Transmembrane</keyword>
<keyword evidence="6 10" id="KW-1133">Transmembrane helix</keyword>
<feature type="domain" description="Leucine-rich repeat-containing N-terminal plant-type" evidence="11">
    <location>
        <begin position="35"/>
        <end position="73"/>
    </location>
</feature>
<evidence type="ECO:0000256" key="10">
    <source>
        <dbReference type="SAM" id="Phobius"/>
    </source>
</evidence>
<accession>A0A8B8KIC2</accession>
<keyword evidence="8" id="KW-0675">Receptor</keyword>
<evidence type="ECO:0000256" key="1">
    <source>
        <dbReference type="ARBA" id="ARBA00004479"/>
    </source>
</evidence>
<dbReference type="AlphaFoldDB" id="A0A8B8KIC2"/>
<dbReference type="InterPro" id="IPR013210">
    <property type="entry name" value="LRR_N_plant-typ"/>
</dbReference>
<reference evidence="13" key="2">
    <citation type="submission" date="2025-08" db="UniProtKB">
        <authorList>
            <consortium name="RefSeq"/>
        </authorList>
    </citation>
    <scope>IDENTIFICATION</scope>
    <source>
        <tissue evidence="13">Young leaves</tissue>
    </source>
</reference>
<evidence type="ECO:0000256" key="8">
    <source>
        <dbReference type="ARBA" id="ARBA00023170"/>
    </source>
</evidence>
<dbReference type="RefSeq" id="XP_027342993.1">
    <property type="nucleotide sequence ID" value="XM_027487192.1"/>
</dbReference>
<keyword evidence="12" id="KW-1185">Reference proteome</keyword>
<feature type="transmembrane region" description="Helical" evidence="10">
    <location>
        <begin position="465"/>
        <end position="487"/>
    </location>
</feature>
<keyword evidence="5" id="KW-0677">Repeat</keyword>
<evidence type="ECO:0000256" key="4">
    <source>
        <dbReference type="ARBA" id="ARBA00022729"/>
    </source>
</evidence>
<dbReference type="PANTHER" id="PTHR48063">
    <property type="entry name" value="LRR RECEPTOR-LIKE KINASE"/>
    <property type="match status" value="1"/>
</dbReference>
<dbReference type="Proteomes" id="UP000694853">
    <property type="component" value="Unplaced"/>
</dbReference>
<dbReference type="OrthoDB" id="1600340at2759"/>
<proteinExistence type="predicted"/>
<sequence>MNTSSQYAIIFAWLLCAILFMFNTGTSRFKIHSNQKDKNALLNFKQGAIGPSGVLSSWSTKNDCCEWRGVTCDNITSRVTELNLPCSTTFYPTYVDKVDKSHCLTGSIHLSFVELKFLTYLDLSNNDFLAIQFDFVSSQNNHNGSLATPLREFVNSSVLYYLDLSINENLVIDNLQWLSHLSSLEYLDLGHIDLHKETSWLQSVTKLSSLEGLYLSHCQLEDLSPSLRYANFTSLQEWLGQIEHLQDLILEENKCSGSIPTNLGNLSSLMVFNVDRNNLTGVVSKRTFEKLSKLKILNICLPQPLIFDFDPLLVPPFQLDETCLVFGGSKPPAWLSTQRSLDSIGEIPPSMGLLSNLNALHLHENELYGEITPSLQNCPLLVFNVRENNFSGNMPNWIPKSAKALQLRSNQFSVQIPSATQLQGFSALSYIGNHYLCGPSLKKICLQDGKSKDTMAMDESAFLSWFYIGIESGFALGFLGVCCAIFLNKKWRHAYFKFLYGLRDRLCRGCNQC</sequence>
<dbReference type="GO" id="GO:0016020">
    <property type="term" value="C:membrane"/>
    <property type="evidence" value="ECO:0007669"/>
    <property type="project" value="UniProtKB-SubCell"/>
</dbReference>
<comment type="subcellular location">
    <subcellularLocation>
        <location evidence="1">Membrane</location>
        <topology evidence="1">Single-pass type I membrane protein</topology>
    </subcellularLocation>
</comment>
<dbReference type="Pfam" id="PF08263">
    <property type="entry name" value="LRRNT_2"/>
    <property type="match status" value="1"/>
</dbReference>
<keyword evidence="7 10" id="KW-0472">Membrane</keyword>
<evidence type="ECO:0000256" key="6">
    <source>
        <dbReference type="ARBA" id="ARBA00022989"/>
    </source>
</evidence>
<protein>
    <submittedName>
        <fullName evidence="13">Receptor-like protein EIX1</fullName>
    </submittedName>
</protein>
<organism evidence="12 13">
    <name type="scientific">Abrus precatorius</name>
    <name type="common">Indian licorice</name>
    <name type="synonym">Glycine abrus</name>
    <dbReference type="NCBI Taxonomy" id="3816"/>
    <lineage>
        <taxon>Eukaryota</taxon>
        <taxon>Viridiplantae</taxon>
        <taxon>Streptophyta</taxon>
        <taxon>Embryophyta</taxon>
        <taxon>Tracheophyta</taxon>
        <taxon>Spermatophyta</taxon>
        <taxon>Magnoliopsida</taxon>
        <taxon>eudicotyledons</taxon>
        <taxon>Gunneridae</taxon>
        <taxon>Pentapetalae</taxon>
        <taxon>rosids</taxon>
        <taxon>fabids</taxon>
        <taxon>Fabales</taxon>
        <taxon>Fabaceae</taxon>
        <taxon>Papilionoideae</taxon>
        <taxon>50 kb inversion clade</taxon>
        <taxon>NPAAA clade</taxon>
        <taxon>indigoferoid/millettioid clade</taxon>
        <taxon>Abreae</taxon>
        <taxon>Abrus</taxon>
    </lineage>
</organism>
<evidence type="ECO:0000259" key="11">
    <source>
        <dbReference type="Pfam" id="PF08263"/>
    </source>
</evidence>
<evidence type="ECO:0000256" key="5">
    <source>
        <dbReference type="ARBA" id="ARBA00022737"/>
    </source>
</evidence>
<dbReference type="InterPro" id="IPR032675">
    <property type="entry name" value="LRR_dom_sf"/>
</dbReference>
<evidence type="ECO:0000313" key="12">
    <source>
        <dbReference type="Proteomes" id="UP000694853"/>
    </source>
</evidence>
<dbReference type="KEGG" id="aprc:113855553"/>
<evidence type="ECO:0000256" key="9">
    <source>
        <dbReference type="ARBA" id="ARBA00023180"/>
    </source>
</evidence>
<evidence type="ECO:0000313" key="13">
    <source>
        <dbReference type="RefSeq" id="XP_027342993.1"/>
    </source>
</evidence>
<keyword evidence="9" id="KW-0325">Glycoprotein</keyword>
<dbReference type="PANTHER" id="PTHR48063:SF52">
    <property type="entry name" value="LRR RECEPTOR-LIKE KINASE FAMILY PROTEIN"/>
    <property type="match status" value="1"/>
</dbReference>
<name>A0A8B8KIC2_ABRPR</name>
<keyword evidence="4" id="KW-0732">Signal</keyword>
<dbReference type="GeneID" id="113855553"/>
<dbReference type="InterPro" id="IPR046956">
    <property type="entry name" value="RLP23-like"/>
</dbReference>
<evidence type="ECO:0000256" key="2">
    <source>
        <dbReference type="ARBA" id="ARBA00022614"/>
    </source>
</evidence>
<gene>
    <name evidence="13" type="primary">LOC113855553</name>
</gene>
<evidence type="ECO:0000256" key="3">
    <source>
        <dbReference type="ARBA" id="ARBA00022692"/>
    </source>
</evidence>